<dbReference type="EMBL" id="SGPK01000439">
    <property type="protein sequence ID" value="THH03572.1"/>
    <property type="molecule type" value="Genomic_DNA"/>
</dbReference>
<dbReference type="OrthoDB" id="3350619at2759"/>
<keyword evidence="2" id="KW-0472">Membrane</keyword>
<dbReference type="AlphaFoldDB" id="A0A4S4KXH0"/>
<organism evidence="4 5">
    <name type="scientific">Phellinidium pouzarii</name>
    <dbReference type="NCBI Taxonomy" id="167371"/>
    <lineage>
        <taxon>Eukaryota</taxon>
        <taxon>Fungi</taxon>
        <taxon>Dikarya</taxon>
        <taxon>Basidiomycota</taxon>
        <taxon>Agaricomycotina</taxon>
        <taxon>Agaricomycetes</taxon>
        <taxon>Hymenochaetales</taxon>
        <taxon>Hymenochaetaceae</taxon>
        <taxon>Phellinidium</taxon>
    </lineage>
</organism>
<evidence type="ECO:0000256" key="1">
    <source>
        <dbReference type="SAM" id="MobiDB-lite"/>
    </source>
</evidence>
<sequence>MRYTQLPSEDFTTGDELEDLPRAKPSDPFIAPNSSYKTQAVPVQTVWNRVDWTLIATAIALLFTFSSLSLLSINIFHSRNPPTGSLRRPSTYIGLGQITRNASSPDWPRKIYTYPDSFGVVDSRIPKGVHSEPGHVTVGSTCTAIFHFSVHDFGLENCAISSFFPTENGKPVKEYAVRGQVDTLQVWLLEGIEQTDSGSTQFLWSTKPPRHRLLGTLNATSVSDILPSFHCPSRSTLAIEKTKTEIRNLDGTE</sequence>
<protein>
    <recommendedName>
        <fullName evidence="3">Ubiquitin 3 binding protein But2 C-terminal domain-containing protein</fullName>
    </recommendedName>
</protein>
<name>A0A4S4KXH0_9AGAM</name>
<feature type="compositionally biased region" description="Polar residues" evidence="1">
    <location>
        <begin position="1"/>
        <end position="11"/>
    </location>
</feature>
<feature type="transmembrane region" description="Helical" evidence="2">
    <location>
        <begin position="52"/>
        <end position="76"/>
    </location>
</feature>
<evidence type="ECO:0000313" key="4">
    <source>
        <dbReference type="EMBL" id="THH03572.1"/>
    </source>
</evidence>
<dbReference type="Pfam" id="PF09792">
    <property type="entry name" value="But2"/>
    <property type="match status" value="1"/>
</dbReference>
<gene>
    <name evidence="4" type="ORF">EW145_g6171</name>
</gene>
<comment type="caution">
    <text evidence="4">The sequence shown here is derived from an EMBL/GenBank/DDBJ whole genome shotgun (WGS) entry which is preliminary data.</text>
</comment>
<keyword evidence="2" id="KW-1133">Transmembrane helix</keyword>
<evidence type="ECO:0000259" key="3">
    <source>
        <dbReference type="Pfam" id="PF09792"/>
    </source>
</evidence>
<feature type="domain" description="Ubiquitin 3 binding protein But2 C-terminal" evidence="3">
    <location>
        <begin position="115"/>
        <end position="244"/>
    </location>
</feature>
<evidence type="ECO:0000313" key="5">
    <source>
        <dbReference type="Proteomes" id="UP000308199"/>
    </source>
</evidence>
<reference evidence="4 5" key="1">
    <citation type="submission" date="2019-02" db="EMBL/GenBank/DDBJ databases">
        <title>Genome sequencing of the rare red list fungi Phellinidium pouzarii.</title>
        <authorList>
            <person name="Buettner E."/>
            <person name="Kellner H."/>
        </authorList>
    </citation>
    <scope>NUCLEOTIDE SEQUENCE [LARGE SCALE GENOMIC DNA]</scope>
    <source>
        <strain evidence="4 5">DSM 108285</strain>
    </source>
</reference>
<dbReference type="InterPro" id="IPR018620">
    <property type="entry name" value="Ubiquitin3-bd_protein_But2_C"/>
</dbReference>
<keyword evidence="2" id="KW-0812">Transmembrane</keyword>
<proteinExistence type="predicted"/>
<evidence type="ECO:0000256" key="2">
    <source>
        <dbReference type="SAM" id="Phobius"/>
    </source>
</evidence>
<keyword evidence="5" id="KW-1185">Reference proteome</keyword>
<dbReference type="Proteomes" id="UP000308199">
    <property type="component" value="Unassembled WGS sequence"/>
</dbReference>
<accession>A0A4S4KXH0</accession>
<feature type="region of interest" description="Disordered" evidence="1">
    <location>
        <begin position="1"/>
        <end position="24"/>
    </location>
</feature>